<dbReference type="RefSeq" id="WP_379722170.1">
    <property type="nucleotide sequence ID" value="NZ_JBHSMS010000040.1"/>
</dbReference>
<dbReference type="PROSITE" id="PS51257">
    <property type="entry name" value="PROKAR_LIPOPROTEIN"/>
    <property type="match status" value="1"/>
</dbReference>
<evidence type="ECO:0008006" key="3">
    <source>
        <dbReference type="Google" id="ProtNLM"/>
    </source>
</evidence>
<organism evidence="1 2">
    <name type="scientific">Massilia jejuensis</name>
    <dbReference type="NCBI Taxonomy" id="648894"/>
    <lineage>
        <taxon>Bacteria</taxon>
        <taxon>Pseudomonadati</taxon>
        <taxon>Pseudomonadota</taxon>
        <taxon>Betaproteobacteria</taxon>
        <taxon>Burkholderiales</taxon>
        <taxon>Oxalobacteraceae</taxon>
        <taxon>Telluria group</taxon>
        <taxon>Massilia</taxon>
    </lineage>
</organism>
<evidence type="ECO:0000313" key="1">
    <source>
        <dbReference type="EMBL" id="MFC5512198.1"/>
    </source>
</evidence>
<protein>
    <recommendedName>
        <fullName evidence="3">Lipoprotein</fullName>
    </recommendedName>
</protein>
<sequence length="87" mass="8898">MENSMEKVGSIARSVEVWMFAAFGALVLAACLDGTPRRAVQAGAAGVPPASALALPHTGPAQPMYVVHVVGKRPSAAEKRALRSSAG</sequence>
<proteinExistence type="predicted"/>
<evidence type="ECO:0000313" key="2">
    <source>
        <dbReference type="Proteomes" id="UP001596031"/>
    </source>
</evidence>
<comment type="caution">
    <text evidence="1">The sequence shown here is derived from an EMBL/GenBank/DDBJ whole genome shotgun (WGS) entry which is preliminary data.</text>
</comment>
<accession>A0ABW0PJF5</accession>
<name>A0ABW0PJF5_9BURK</name>
<gene>
    <name evidence="1" type="ORF">ACFPOU_13810</name>
</gene>
<dbReference type="EMBL" id="JBHSMS010000040">
    <property type="protein sequence ID" value="MFC5512198.1"/>
    <property type="molecule type" value="Genomic_DNA"/>
</dbReference>
<reference evidence="2" key="1">
    <citation type="journal article" date="2019" name="Int. J. Syst. Evol. Microbiol.">
        <title>The Global Catalogue of Microorganisms (GCM) 10K type strain sequencing project: providing services to taxonomists for standard genome sequencing and annotation.</title>
        <authorList>
            <consortium name="The Broad Institute Genomics Platform"/>
            <consortium name="The Broad Institute Genome Sequencing Center for Infectious Disease"/>
            <person name="Wu L."/>
            <person name="Ma J."/>
        </authorList>
    </citation>
    <scope>NUCLEOTIDE SEQUENCE [LARGE SCALE GENOMIC DNA]</scope>
    <source>
        <strain evidence="2">CCUG 38813</strain>
    </source>
</reference>
<dbReference type="Proteomes" id="UP001596031">
    <property type="component" value="Unassembled WGS sequence"/>
</dbReference>
<keyword evidence="2" id="KW-1185">Reference proteome</keyword>